<keyword evidence="1" id="KW-0175">Coiled coil</keyword>
<dbReference type="EMBL" id="JYON01000006">
    <property type="protein sequence ID" value="KJH72355.1"/>
    <property type="molecule type" value="Genomic_DNA"/>
</dbReference>
<evidence type="ECO:0000256" key="1">
    <source>
        <dbReference type="SAM" id="Coils"/>
    </source>
</evidence>
<gene>
    <name evidence="2" type="ORF">UH38_08075</name>
</gene>
<evidence type="ECO:0000313" key="2">
    <source>
        <dbReference type="EMBL" id="KJH72355.1"/>
    </source>
</evidence>
<protein>
    <submittedName>
        <fullName evidence="2">Uncharacterized protein</fullName>
    </submittedName>
</protein>
<dbReference type="RefSeq" id="WP_045054117.1">
    <property type="nucleotide sequence ID" value="NZ_CAWMDP010000038.1"/>
</dbReference>
<keyword evidence="3" id="KW-1185">Reference proteome</keyword>
<dbReference type="AlphaFoldDB" id="A0A0D8ZUF7"/>
<organism evidence="2 3">
    <name type="scientific">Aliterella atlantica CENA595</name>
    <dbReference type="NCBI Taxonomy" id="1618023"/>
    <lineage>
        <taxon>Bacteria</taxon>
        <taxon>Bacillati</taxon>
        <taxon>Cyanobacteriota</taxon>
        <taxon>Cyanophyceae</taxon>
        <taxon>Chroococcidiopsidales</taxon>
        <taxon>Aliterellaceae</taxon>
        <taxon>Aliterella</taxon>
    </lineage>
</organism>
<dbReference type="STRING" id="1618023.UH38_08075"/>
<name>A0A0D8ZUF7_9CYAN</name>
<comment type="caution">
    <text evidence="2">The sequence shown here is derived from an EMBL/GenBank/DDBJ whole genome shotgun (WGS) entry which is preliminary data.</text>
</comment>
<evidence type="ECO:0000313" key="3">
    <source>
        <dbReference type="Proteomes" id="UP000032452"/>
    </source>
</evidence>
<sequence>MTNFDLIQNRLERLEAAVERREESAKEDRVNFQQYRERNDVQMASLNAIVKRLDEILDRLIRQE</sequence>
<proteinExistence type="predicted"/>
<dbReference type="Proteomes" id="UP000032452">
    <property type="component" value="Unassembled WGS sequence"/>
</dbReference>
<accession>A0A0D8ZUF7</accession>
<reference evidence="2 3" key="1">
    <citation type="submission" date="2015-02" db="EMBL/GenBank/DDBJ databases">
        <title>Draft genome of a novel marine cyanobacterium (Chroococcales) isolated from South Atlantic Ocean.</title>
        <authorList>
            <person name="Rigonato J."/>
            <person name="Alvarenga D.O."/>
            <person name="Branco L.H."/>
            <person name="Varani A.M."/>
            <person name="Brandini F.P."/>
            <person name="Fiore M.F."/>
        </authorList>
    </citation>
    <scope>NUCLEOTIDE SEQUENCE [LARGE SCALE GENOMIC DNA]</scope>
    <source>
        <strain evidence="2 3">CENA595</strain>
    </source>
</reference>
<feature type="coiled-coil region" evidence="1">
    <location>
        <begin position="4"/>
        <end position="63"/>
    </location>
</feature>